<dbReference type="AlphaFoldDB" id="A0A8H6YQS0"/>
<protein>
    <submittedName>
        <fullName evidence="4">NmrA domain-containing protein</fullName>
    </submittedName>
</protein>
<dbReference type="GO" id="GO:0005634">
    <property type="term" value="C:nucleus"/>
    <property type="evidence" value="ECO:0007669"/>
    <property type="project" value="TreeGrafter"/>
</dbReference>
<organism evidence="4 5">
    <name type="scientific">Mycena venus</name>
    <dbReference type="NCBI Taxonomy" id="2733690"/>
    <lineage>
        <taxon>Eukaryota</taxon>
        <taxon>Fungi</taxon>
        <taxon>Dikarya</taxon>
        <taxon>Basidiomycota</taxon>
        <taxon>Agaricomycotina</taxon>
        <taxon>Agaricomycetes</taxon>
        <taxon>Agaricomycetidae</taxon>
        <taxon>Agaricales</taxon>
        <taxon>Marasmiineae</taxon>
        <taxon>Mycenaceae</taxon>
        <taxon>Mycena</taxon>
    </lineage>
</organism>
<dbReference type="PANTHER" id="PTHR42748">
    <property type="entry name" value="NITROGEN METABOLITE REPRESSION PROTEIN NMRA FAMILY MEMBER"/>
    <property type="match status" value="1"/>
</dbReference>
<sequence length="320" mass="34585">MVPPRIVSVFGATGLQGLITSLLCGHVLMRFSGGAIVDAILKHGTFVPRAISRDPESEASQKLQARGVQVVKGDALDKTGLINALHGSEAVFAVTVPAFPSVEGKNELAQGKNIVDAAKEVGVKFFIWSCLPSISKLSNGKYKNVTHYEEKDAVREYLESSGLTHASILLPAFLENLNSRPLLKQTEKGYNIAMPIFKAMDRQAWAWISRDVPAAVLALLNNYTNPEKQINGKTYPIVNANISCSELAEITGKALGAEVTFTSVPPTGLLARDEMFACQAEYSGLYTATAVPNPDLVALGMKFSTIEEFLESEVKPRFGK</sequence>
<name>A0A8H6YQS0_9AGAR</name>
<evidence type="ECO:0000259" key="3">
    <source>
        <dbReference type="Pfam" id="PF05368"/>
    </source>
</evidence>
<keyword evidence="5" id="KW-1185">Reference proteome</keyword>
<dbReference type="Pfam" id="PF05368">
    <property type="entry name" value="NmrA"/>
    <property type="match status" value="1"/>
</dbReference>
<dbReference type="SUPFAM" id="SSF51735">
    <property type="entry name" value="NAD(P)-binding Rossmann-fold domains"/>
    <property type="match status" value="1"/>
</dbReference>
<reference evidence="4" key="1">
    <citation type="submission" date="2020-05" db="EMBL/GenBank/DDBJ databases">
        <title>Mycena genomes resolve the evolution of fungal bioluminescence.</title>
        <authorList>
            <person name="Tsai I.J."/>
        </authorList>
    </citation>
    <scope>NUCLEOTIDE SEQUENCE</scope>
    <source>
        <strain evidence="4">CCC161011</strain>
    </source>
</reference>
<dbReference type="InterPro" id="IPR036291">
    <property type="entry name" value="NAD(P)-bd_dom_sf"/>
</dbReference>
<dbReference type="OrthoDB" id="419598at2759"/>
<proteinExistence type="inferred from homology"/>
<dbReference type="EMBL" id="JACAZI010000003">
    <property type="protein sequence ID" value="KAF7365523.1"/>
    <property type="molecule type" value="Genomic_DNA"/>
</dbReference>
<evidence type="ECO:0000313" key="4">
    <source>
        <dbReference type="EMBL" id="KAF7365523.1"/>
    </source>
</evidence>
<evidence type="ECO:0000256" key="2">
    <source>
        <dbReference type="ARBA" id="ARBA00022857"/>
    </source>
</evidence>
<dbReference type="InterPro" id="IPR008030">
    <property type="entry name" value="NmrA-like"/>
</dbReference>
<dbReference type="Gene3D" id="3.40.50.720">
    <property type="entry name" value="NAD(P)-binding Rossmann-like Domain"/>
    <property type="match status" value="1"/>
</dbReference>
<dbReference type="Gene3D" id="3.90.25.10">
    <property type="entry name" value="UDP-galactose 4-epimerase, domain 1"/>
    <property type="match status" value="1"/>
</dbReference>
<dbReference type="InterPro" id="IPR051164">
    <property type="entry name" value="NmrA-like_oxidored"/>
</dbReference>
<dbReference type="PANTHER" id="PTHR42748:SF7">
    <property type="entry name" value="NMRA LIKE REDOX SENSOR 1-RELATED"/>
    <property type="match status" value="1"/>
</dbReference>
<comment type="similarity">
    <text evidence="1">Belongs to the NmrA-type oxidoreductase family.</text>
</comment>
<dbReference type="Proteomes" id="UP000620124">
    <property type="component" value="Unassembled WGS sequence"/>
</dbReference>
<evidence type="ECO:0000313" key="5">
    <source>
        <dbReference type="Proteomes" id="UP000620124"/>
    </source>
</evidence>
<comment type="caution">
    <text evidence="4">The sequence shown here is derived from an EMBL/GenBank/DDBJ whole genome shotgun (WGS) entry which is preliminary data.</text>
</comment>
<gene>
    <name evidence="4" type="ORF">MVEN_00425500</name>
</gene>
<keyword evidence="2" id="KW-0521">NADP</keyword>
<accession>A0A8H6YQS0</accession>
<feature type="domain" description="NmrA-like" evidence="3">
    <location>
        <begin position="33"/>
        <end position="272"/>
    </location>
</feature>
<evidence type="ECO:0000256" key="1">
    <source>
        <dbReference type="ARBA" id="ARBA00006328"/>
    </source>
</evidence>